<proteinExistence type="predicted"/>
<dbReference type="AlphaFoldDB" id="A0A1H9LBE5"/>
<evidence type="ECO:0008006" key="5">
    <source>
        <dbReference type="Google" id="ProtNLM"/>
    </source>
</evidence>
<dbReference type="OrthoDB" id="2005113at2"/>
<evidence type="ECO:0000313" key="3">
    <source>
        <dbReference type="Proteomes" id="UP000182584"/>
    </source>
</evidence>
<dbReference type="RefSeq" id="WP_022752936.1">
    <property type="nucleotide sequence ID" value="NZ_CM009896.1"/>
</dbReference>
<name>A0A1H9LBE5_BUTFI</name>
<evidence type="ECO:0000313" key="4">
    <source>
        <dbReference type="Proteomes" id="UP000245488"/>
    </source>
</evidence>
<sequence length="82" mass="9482">MILVDLQVVSLDRHYQFSLDESKTVFELITEIKDILCQKEQCEMMGDDDDLMLCSVSQNRILEKGKTLSQQGVRSAERLLLF</sequence>
<dbReference type="EMBL" id="FOGJ01000002">
    <property type="protein sequence ID" value="SER08812.1"/>
    <property type="molecule type" value="Genomic_DNA"/>
</dbReference>
<evidence type="ECO:0000313" key="1">
    <source>
        <dbReference type="EMBL" id="PWT28641.1"/>
    </source>
</evidence>
<dbReference type="Proteomes" id="UP000245488">
    <property type="component" value="Chromosome"/>
</dbReference>
<reference evidence="1 4" key="2">
    <citation type="submission" date="2017-09" db="EMBL/GenBank/DDBJ databases">
        <title>High-quality draft genome sequence of Butyrivibrio fibrisolvens INBov1, isolated from cow rumen.</title>
        <authorList>
            <person name="Rodriguez Hernaez J."/>
            <person name="Rivarola M."/>
            <person name="Paniego N."/>
            <person name="Cravero S."/>
            <person name="Ceron Cucchi M."/>
            <person name="Martinez M.C."/>
        </authorList>
    </citation>
    <scope>NUCLEOTIDE SEQUENCE [LARGE SCALE GENOMIC DNA]</scope>
    <source>
        <strain evidence="1 4">INBov1</strain>
    </source>
</reference>
<dbReference type="EMBL" id="NXNG01000001">
    <property type="protein sequence ID" value="PWT28641.1"/>
    <property type="molecule type" value="Genomic_DNA"/>
</dbReference>
<dbReference type="Proteomes" id="UP000182584">
    <property type="component" value="Unassembled WGS sequence"/>
</dbReference>
<accession>A0A1H9LBE5</accession>
<protein>
    <recommendedName>
        <fullName evidence="5">WXG100 protein secretion system (Wss), protein YukD</fullName>
    </recommendedName>
</protein>
<dbReference type="eggNOG" id="ENOG5030H2D">
    <property type="taxonomic scope" value="Bacteria"/>
</dbReference>
<organism evidence="2 3">
    <name type="scientific">Butyrivibrio fibrisolvens</name>
    <dbReference type="NCBI Taxonomy" id="831"/>
    <lineage>
        <taxon>Bacteria</taxon>
        <taxon>Bacillati</taxon>
        <taxon>Bacillota</taxon>
        <taxon>Clostridia</taxon>
        <taxon>Lachnospirales</taxon>
        <taxon>Lachnospiraceae</taxon>
        <taxon>Butyrivibrio</taxon>
    </lineage>
</organism>
<keyword evidence="4" id="KW-1185">Reference proteome</keyword>
<gene>
    <name evidence="1" type="ORF">CPT75_16745</name>
    <name evidence="2" type="ORF">SAMN04487884_10215</name>
</gene>
<evidence type="ECO:0000313" key="2">
    <source>
        <dbReference type="EMBL" id="SER08812.1"/>
    </source>
</evidence>
<reference evidence="2 3" key="1">
    <citation type="submission" date="2016-10" db="EMBL/GenBank/DDBJ databases">
        <authorList>
            <person name="de Groot N.N."/>
        </authorList>
    </citation>
    <scope>NUCLEOTIDE SEQUENCE [LARGE SCALE GENOMIC DNA]</scope>
    <source>
        <strain evidence="2 3">AR40</strain>
    </source>
</reference>